<name>A0AAC9I4V8_9FLAO</name>
<feature type="region of interest" description="Disordered" evidence="1">
    <location>
        <begin position="48"/>
        <end position="68"/>
    </location>
</feature>
<evidence type="ECO:0000313" key="2">
    <source>
        <dbReference type="EMBL" id="AOW10145.1"/>
    </source>
</evidence>
<sequence>MKYKHLHTNFLKFLKEKYNAKIQELPEEETNVSDKEVIAEFDKIMGYGEEENDEVQDDEEPTENDETIDDLIKEYRSLQKKYKIKTNGNIRNKRK</sequence>
<dbReference type="Proteomes" id="UP000175968">
    <property type="component" value="Chromosome"/>
</dbReference>
<proteinExistence type="predicted"/>
<reference evidence="2 3" key="1">
    <citation type="submission" date="2016-10" db="EMBL/GenBank/DDBJ databases">
        <title>Flavobacterium gilvum sp. nov., isolated from stream water.</title>
        <authorList>
            <person name="Shin S.-K."/>
            <person name="Cho Y.-J."/>
            <person name="Yi H."/>
        </authorList>
    </citation>
    <scope>NUCLEOTIDE SEQUENCE [LARGE SCALE GENOMIC DNA]</scope>
    <source>
        <strain evidence="2 3">EM1308</strain>
    </source>
</reference>
<organism evidence="2 3">
    <name type="scientific">Flavobacterium gilvum</name>
    <dbReference type="NCBI Taxonomy" id="1492737"/>
    <lineage>
        <taxon>Bacteria</taxon>
        <taxon>Pseudomonadati</taxon>
        <taxon>Bacteroidota</taxon>
        <taxon>Flavobacteriia</taxon>
        <taxon>Flavobacteriales</taxon>
        <taxon>Flavobacteriaceae</taxon>
        <taxon>Flavobacterium</taxon>
    </lineage>
</organism>
<evidence type="ECO:0000256" key="1">
    <source>
        <dbReference type="SAM" id="MobiDB-lite"/>
    </source>
</evidence>
<accession>A0AAC9I4V8</accession>
<evidence type="ECO:0000313" key="3">
    <source>
        <dbReference type="Proteomes" id="UP000175968"/>
    </source>
</evidence>
<gene>
    <name evidence="2" type="ORF">EM308_11880</name>
</gene>
<dbReference type="EMBL" id="CP017479">
    <property type="protein sequence ID" value="AOW10145.1"/>
    <property type="molecule type" value="Genomic_DNA"/>
</dbReference>
<dbReference type="KEGG" id="fgl:EM308_11880"/>
<dbReference type="AlphaFoldDB" id="A0AAC9I4V8"/>
<keyword evidence="3" id="KW-1185">Reference proteome</keyword>
<protein>
    <submittedName>
        <fullName evidence="2">Uncharacterized protein</fullName>
    </submittedName>
</protein>
<dbReference type="RefSeq" id="WP_035638843.1">
    <property type="nucleotide sequence ID" value="NZ_CP017479.1"/>
</dbReference>